<keyword evidence="6 7" id="KW-0694">RNA-binding</keyword>
<dbReference type="Proteomes" id="UP000468443">
    <property type="component" value="Unassembled WGS sequence"/>
</dbReference>
<evidence type="ECO:0000256" key="2">
    <source>
        <dbReference type="ARBA" id="ARBA00022603"/>
    </source>
</evidence>
<protein>
    <recommendedName>
        <fullName evidence="7">tRNA (guanosine(18)-2'-O)-methyltransferase</fullName>
        <ecNumber evidence="7">2.1.1.34</ecNumber>
    </recommendedName>
    <alternativeName>
        <fullName evidence="7">tRNA [Gm18] methyltransferase</fullName>
    </alternativeName>
</protein>
<dbReference type="PANTHER" id="PTHR43453:SF1">
    <property type="entry name" value="TRNA_RRNA METHYLTRANSFERASE SPOU TYPE DOMAIN-CONTAINING PROTEIN"/>
    <property type="match status" value="1"/>
</dbReference>
<evidence type="ECO:0000259" key="8">
    <source>
        <dbReference type="Pfam" id="PF00588"/>
    </source>
</evidence>
<accession>A0A6P0UGI8</accession>
<gene>
    <name evidence="7" type="primary">trmH</name>
    <name evidence="9" type="ORF">GWK09_10710</name>
</gene>
<evidence type="ECO:0000256" key="3">
    <source>
        <dbReference type="ARBA" id="ARBA00022679"/>
    </source>
</evidence>
<comment type="function">
    <text evidence="7">Catalyzes the 2'-O methylation of guanosine at position 18 in tRNA.</text>
</comment>
<dbReference type="EC" id="2.1.1.34" evidence="7"/>
<dbReference type="InterPro" id="IPR001537">
    <property type="entry name" value="SpoU_MeTrfase"/>
</dbReference>
<organism evidence="9 10">
    <name type="scientific">Muriicola jejuensis</name>
    <dbReference type="NCBI Taxonomy" id="504488"/>
    <lineage>
        <taxon>Bacteria</taxon>
        <taxon>Pseudomonadati</taxon>
        <taxon>Bacteroidota</taxon>
        <taxon>Flavobacteriia</taxon>
        <taxon>Flavobacteriales</taxon>
        <taxon>Flavobacteriaceae</taxon>
        <taxon>Muriicola</taxon>
    </lineage>
</organism>
<feature type="binding site" evidence="7">
    <location>
        <position position="161"/>
    </location>
    <ligand>
        <name>S-adenosyl-L-methionine</name>
        <dbReference type="ChEBI" id="CHEBI:59789"/>
    </ligand>
</feature>
<dbReference type="CDD" id="cd18092">
    <property type="entry name" value="SpoU-like_TrmH"/>
    <property type="match status" value="1"/>
</dbReference>
<evidence type="ECO:0000256" key="7">
    <source>
        <dbReference type="HAMAP-Rule" id="MF_02060"/>
    </source>
</evidence>
<dbReference type="GO" id="GO:0000049">
    <property type="term" value="F:tRNA binding"/>
    <property type="evidence" value="ECO:0007669"/>
    <property type="project" value="UniProtKB-UniRule"/>
</dbReference>
<keyword evidence="10" id="KW-1185">Reference proteome</keyword>
<proteinExistence type="inferred from homology"/>
<comment type="similarity">
    <text evidence="7">Belongs to the class IV-like SAM-binding methyltransferase superfamily. RNA methyltransferase TrmH family.</text>
</comment>
<dbReference type="AlphaFoldDB" id="A0A6P0UGI8"/>
<dbReference type="GO" id="GO:0141100">
    <property type="term" value="F:tRNA (guanine(18)-2'-O)-methyltransferase activity"/>
    <property type="evidence" value="ECO:0007669"/>
    <property type="project" value="UniProtKB-UniRule"/>
</dbReference>
<evidence type="ECO:0000313" key="9">
    <source>
        <dbReference type="EMBL" id="NER10989.1"/>
    </source>
</evidence>
<dbReference type="GO" id="GO:0002938">
    <property type="term" value="P:tRNA guanine ribose methylation"/>
    <property type="evidence" value="ECO:0007669"/>
    <property type="project" value="UniProtKB-UniRule"/>
</dbReference>
<keyword evidence="3 7" id="KW-0808">Transferase</keyword>
<dbReference type="PANTHER" id="PTHR43453">
    <property type="entry name" value="RRNA METHYLASE-LIKE"/>
    <property type="match status" value="1"/>
</dbReference>
<sequence length="218" mass="25179">MEDPGLIAYLESFISEGRLGRFEEVLQWRTRYVTVAMEDVYHLHNASAVIRTADVFGVQDVHVIERRFGKRLDKKIALGAQKWTDIHRYPTTEDCLINLRKNGYRIIATTPDKDAISLKDLKTEGKMAFLFGAEKEGLSEVALKEADERIQIPMVGFTESLNVSVAAAIILHSVTASLYESEVDWRLNEAEREEIRRTWIKRSIRNLDKIISRYHQER</sequence>
<dbReference type="SUPFAM" id="SSF75217">
    <property type="entry name" value="alpha/beta knot"/>
    <property type="match status" value="1"/>
</dbReference>
<evidence type="ECO:0000313" key="10">
    <source>
        <dbReference type="Proteomes" id="UP000468443"/>
    </source>
</evidence>
<dbReference type="Pfam" id="PF00588">
    <property type="entry name" value="SpoU_methylase"/>
    <property type="match status" value="1"/>
</dbReference>
<dbReference type="InterPro" id="IPR033671">
    <property type="entry name" value="TrmH"/>
</dbReference>
<feature type="binding site" evidence="7">
    <location>
        <position position="152"/>
    </location>
    <ligand>
        <name>S-adenosyl-L-methionine</name>
        <dbReference type="ChEBI" id="CHEBI:59789"/>
    </ligand>
</feature>
<reference evidence="9 10" key="1">
    <citation type="submission" date="2020-01" db="EMBL/GenBank/DDBJ databases">
        <title>Muriicola jejuensis KCTC 22299.</title>
        <authorList>
            <person name="Wang G."/>
        </authorList>
    </citation>
    <scope>NUCLEOTIDE SEQUENCE [LARGE SCALE GENOMIC DNA]</scope>
    <source>
        <strain evidence="9 10">KCTC 22299</strain>
    </source>
</reference>
<dbReference type="HAMAP" id="MF_02060">
    <property type="entry name" value="tRNA_methyltr_TrmH"/>
    <property type="match status" value="1"/>
</dbReference>
<comment type="caution">
    <text evidence="7">Lacks conserved residue(s) required for the propagation of feature annotation.</text>
</comment>
<evidence type="ECO:0000256" key="1">
    <source>
        <dbReference type="ARBA" id="ARBA00022555"/>
    </source>
</evidence>
<keyword evidence="2 7" id="KW-0489">Methyltransferase</keyword>
<dbReference type="InterPro" id="IPR029026">
    <property type="entry name" value="tRNA_m1G_MTases_N"/>
</dbReference>
<dbReference type="InterPro" id="IPR029028">
    <property type="entry name" value="Alpha/beta_knot_MTases"/>
</dbReference>
<evidence type="ECO:0000256" key="4">
    <source>
        <dbReference type="ARBA" id="ARBA00022691"/>
    </source>
</evidence>
<keyword evidence="5 7" id="KW-0819">tRNA processing</keyword>
<evidence type="ECO:0000256" key="5">
    <source>
        <dbReference type="ARBA" id="ARBA00022694"/>
    </source>
</evidence>
<keyword evidence="4 7" id="KW-0949">S-adenosyl-L-methionine</keyword>
<comment type="catalytic activity">
    <reaction evidence="7">
        <text>guanosine(18) in tRNA + S-adenosyl-L-methionine = 2'-O-methylguanosine(18) in tRNA + S-adenosyl-L-homocysteine + H(+)</text>
        <dbReference type="Rhea" id="RHEA:20077"/>
        <dbReference type="Rhea" id="RHEA-COMP:10190"/>
        <dbReference type="Rhea" id="RHEA-COMP:10192"/>
        <dbReference type="ChEBI" id="CHEBI:15378"/>
        <dbReference type="ChEBI" id="CHEBI:57856"/>
        <dbReference type="ChEBI" id="CHEBI:59789"/>
        <dbReference type="ChEBI" id="CHEBI:74269"/>
        <dbReference type="ChEBI" id="CHEBI:74445"/>
        <dbReference type="EC" id="2.1.1.34"/>
    </reaction>
</comment>
<comment type="caution">
    <text evidence="9">The sequence shown here is derived from an EMBL/GenBank/DDBJ whole genome shotgun (WGS) entry which is preliminary data.</text>
</comment>
<dbReference type="Gene3D" id="3.40.1280.10">
    <property type="match status" value="1"/>
</dbReference>
<feature type="binding site" evidence="7">
    <location>
        <position position="109"/>
    </location>
    <ligand>
        <name>S-adenosyl-L-methionine</name>
        <dbReference type="ChEBI" id="CHEBI:59789"/>
    </ligand>
</feature>
<dbReference type="RefSeq" id="WP_163693388.1">
    <property type="nucleotide sequence ID" value="NZ_FXTW01000002.1"/>
</dbReference>
<dbReference type="EMBL" id="JAABOP010000002">
    <property type="protein sequence ID" value="NER10989.1"/>
    <property type="molecule type" value="Genomic_DNA"/>
</dbReference>
<name>A0A6P0UGI8_9FLAO</name>
<evidence type="ECO:0000256" key="6">
    <source>
        <dbReference type="ARBA" id="ARBA00022884"/>
    </source>
</evidence>
<feature type="domain" description="tRNA/rRNA methyltransferase SpoU type" evidence="8">
    <location>
        <begin position="33"/>
        <end position="172"/>
    </location>
</feature>
<keyword evidence="1 7" id="KW-0820">tRNA-binding</keyword>